<dbReference type="PANTHER" id="PTHR39517">
    <property type="entry name" value="SLL0192 PROTEIN"/>
    <property type="match status" value="1"/>
</dbReference>
<protein>
    <recommendedName>
        <fullName evidence="3">Lipid-A-disaccharide synthase</fullName>
    </recommendedName>
</protein>
<dbReference type="Proteomes" id="UP000017127">
    <property type="component" value="Unassembled WGS sequence"/>
</dbReference>
<dbReference type="EMBL" id="AUZM01000032">
    <property type="protein sequence ID" value="ERT06668.1"/>
    <property type="molecule type" value="Genomic_DNA"/>
</dbReference>
<evidence type="ECO:0008006" key="3">
    <source>
        <dbReference type="Google" id="ProtNLM"/>
    </source>
</evidence>
<comment type="caution">
    <text evidence="1">The sequence shown here is derived from an EMBL/GenBank/DDBJ whole genome shotgun (WGS) entry which is preliminary data.</text>
</comment>
<gene>
    <name evidence="1" type="ORF">M595_3342</name>
</gene>
<keyword evidence="2" id="KW-1185">Reference proteome</keyword>
<sequence>MSNGHGEDAIAVRILQQLQRFPNPPQFAALPLVGDGIAYHQLENVTIAGPVQQMPSGGFIYMDGRQLLRDVQGGLLQLTHIQFKIIRNWAKQGAFILAVGDIVPLLFARLSGADYAFVGTAKSEYYLRDEQGPLSRQSWMQRWEGWSGSVYLPWERWLMSHPNCQAVFPRDRLTTETLLKWSIPAYDLGNPMMDDLQPHTPPISKSNKTLNIALLPGSRPPEAYENWQRITEAVTQLVEAFSEGKDRQQPANLVFLAAIAPSLDLSPFGEGLSGLGWNQTDVQTDLEVEYTRKNATMILTQRFSDCLHQADLAIAMAGTATEQFVGLGKPAIALEGQGPQFTPRFAEAQSRLLGPSLILVKHPSDIPNIVRSLLADQNRLKLIAENGQKRMGQPGAANRIAQCLMKQLIE</sequence>
<name>U7QFI9_9CYAN</name>
<reference evidence="1 2" key="1">
    <citation type="journal article" date="2013" name="Front. Microbiol.">
        <title>Comparative genomic analyses of the cyanobacterium, Lyngbya aestuarii BL J, a powerful hydrogen producer.</title>
        <authorList>
            <person name="Kothari A."/>
            <person name="Vaughn M."/>
            <person name="Garcia-Pichel F."/>
        </authorList>
    </citation>
    <scope>NUCLEOTIDE SEQUENCE [LARGE SCALE GENOMIC DNA]</scope>
    <source>
        <strain evidence="1 2">BL J</strain>
    </source>
</reference>
<evidence type="ECO:0000313" key="1">
    <source>
        <dbReference type="EMBL" id="ERT06668.1"/>
    </source>
</evidence>
<dbReference type="PATRIC" id="fig|1348334.3.peg.3233"/>
<evidence type="ECO:0000313" key="2">
    <source>
        <dbReference type="Proteomes" id="UP000017127"/>
    </source>
</evidence>
<dbReference type="NCBIfam" id="TIGR03492">
    <property type="entry name" value="lipid-A-disaccharide synthase-related protein"/>
    <property type="match status" value="1"/>
</dbReference>
<dbReference type="InterPro" id="IPR019994">
    <property type="entry name" value="Lipid-A-disac_synthase-rel_put"/>
</dbReference>
<dbReference type="SUPFAM" id="SSF53756">
    <property type="entry name" value="UDP-Glycosyltransferase/glycogen phosphorylase"/>
    <property type="match status" value="1"/>
</dbReference>
<organism evidence="1 2">
    <name type="scientific">Lyngbya aestuarii BL J</name>
    <dbReference type="NCBI Taxonomy" id="1348334"/>
    <lineage>
        <taxon>Bacteria</taxon>
        <taxon>Bacillati</taxon>
        <taxon>Cyanobacteriota</taxon>
        <taxon>Cyanophyceae</taxon>
        <taxon>Oscillatoriophycideae</taxon>
        <taxon>Oscillatoriales</taxon>
        <taxon>Microcoleaceae</taxon>
        <taxon>Lyngbya</taxon>
    </lineage>
</organism>
<dbReference type="AlphaFoldDB" id="U7QFI9"/>
<dbReference type="PANTHER" id="PTHR39517:SF1">
    <property type="entry name" value="LIPID-A-DISACCHARIDE SYNTHASE"/>
    <property type="match status" value="1"/>
</dbReference>
<proteinExistence type="predicted"/>
<accession>U7QFI9</accession>